<accession>A0A841KXB2</accession>
<gene>
    <name evidence="1" type="ORF">HNQ80_004134</name>
</gene>
<sequence length="75" mass="8860">MIDHVLNYALETKKPVTIIYQRDMEISQRQILIRNIERNIVHAYCYSKKAIRNFKKENILSAMIPGVKKSKMHVS</sequence>
<organism evidence="1 2">
    <name type="scientific">Anaerosolibacter carboniphilus</name>
    <dbReference type="NCBI Taxonomy" id="1417629"/>
    <lineage>
        <taxon>Bacteria</taxon>
        <taxon>Bacillati</taxon>
        <taxon>Bacillota</taxon>
        <taxon>Clostridia</taxon>
        <taxon>Peptostreptococcales</taxon>
        <taxon>Thermotaleaceae</taxon>
        <taxon>Anaerosolibacter</taxon>
    </lineage>
</organism>
<comment type="caution">
    <text evidence="1">The sequence shown here is derived from an EMBL/GenBank/DDBJ whole genome shotgun (WGS) entry which is preliminary data.</text>
</comment>
<dbReference type="AlphaFoldDB" id="A0A841KXB2"/>
<name>A0A841KXB2_9FIRM</name>
<keyword evidence="2" id="KW-1185">Reference proteome</keyword>
<proteinExistence type="predicted"/>
<evidence type="ECO:0000313" key="1">
    <source>
        <dbReference type="EMBL" id="MBB6217997.1"/>
    </source>
</evidence>
<evidence type="ECO:0000313" key="2">
    <source>
        <dbReference type="Proteomes" id="UP000579281"/>
    </source>
</evidence>
<reference evidence="1 2" key="1">
    <citation type="submission" date="2020-08" db="EMBL/GenBank/DDBJ databases">
        <title>Genomic Encyclopedia of Type Strains, Phase IV (KMG-IV): sequencing the most valuable type-strain genomes for metagenomic binning, comparative biology and taxonomic classification.</title>
        <authorList>
            <person name="Goeker M."/>
        </authorList>
    </citation>
    <scope>NUCLEOTIDE SEQUENCE [LARGE SCALE GENOMIC DNA]</scope>
    <source>
        <strain evidence="1 2">DSM 103526</strain>
    </source>
</reference>
<dbReference type="Proteomes" id="UP000579281">
    <property type="component" value="Unassembled WGS sequence"/>
</dbReference>
<protein>
    <recommendedName>
        <fullName evidence="3">WYL domain-containing protein</fullName>
    </recommendedName>
</protein>
<evidence type="ECO:0008006" key="3">
    <source>
        <dbReference type="Google" id="ProtNLM"/>
    </source>
</evidence>
<dbReference type="EMBL" id="JACHEN010000031">
    <property type="protein sequence ID" value="MBB6217997.1"/>
    <property type="molecule type" value="Genomic_DNA"/>
</dbReference>
<dbReference type="RefSeq" id="WP_184312499.1">
    <property type="nucleotide sequence ID" value="NZ_JACHEN010000031.1"/>
</dbReference>